<evidence type="ECO:0000256" key="4">
    <source>
        <dbReference type="ARBA" id="ARBA00051052"/>
    </source>
</evidence>
<dbReference type="Proteomes" id="UP001190926">
    <property type="component" value="Unassembled WGS sequence"/>
</dbReference>
<dbReference type="Pfam" id="PF02458">
    <property type="entry name" value="Transferase"/>
    <property type="match status" value="1"/>
</dbReference>
<sequence length="432" mass="48284">MKITVKELTMVKPMEETPSGSLWLSSLDLLMPATYHTRTVYFFRHDGAANFFDAAVLKAALSRALVDFYPFAGRLRKDDNGRIEINCNAEGVLFIEADCDGALDDLGDFSPRADVTFVAKVDYSNGISSFPLLLLQLTRFKCGGVSLGVTNEHHVVDGVAALHYINTWSEIARGLTTAAASPPFMDRRLLAARNPPRPQFPHVEHQPPPSLKAPPPTSDTTFKTFRLTPDHVKTLKQKCNDEKRSDRSYTTYEAIAGHVWRCICMARRLPHDQESKLQIAVDGRPRLRPPLPPRFFGNGIFYTTPVGLCGELEAEPLGFAAGKIHDALARMDDEYLRSSLDYLEVRLPEIHAIARSEETVKCPNLEIVSWIRLPFYDADFGWGKPVFAGPGAAPFEGKCYLSVDRENEGGLLITITLLTPHMELFEKFIFDI</sequence>
<evidence type="ECO:0000256" key="2">
    <source>
        <dbReference type="ARBA" id="ARBA00022679"/>
    </source>
</evidence>
<keyword evidence="2 8" id="KW-0808">Transferase</keyword>
<comment type="catalytic activity">
    <reaction evidence="4">
        <text>(2R)-3-(3,4-dihydroxyphenyl)lactate + (E)-caffeoyl-CoA = (R)-rosmarinate + CoA</text>
        <dbReference type="Rhea" id="RHEA:22344"/>
        <dbReference type="ChEBI" id="CHEBI:57287"/>
        <dbReference type="ChEBI" id="CHEBI:71492"/>
        <dbReference type="ChEBI" id="CHEBI:71493"/>
        <dbReference type="ChEBI" id="CHEBI:87136"/>
        <dbReference type="EC" id="2.3.1.140"/>
    </reaction>
</comment>
<dbReference type="Gene3D" id="3.30.559.10">
    <property type="entry name" value="Chloramphenicol acetyltransferase-like domain"/>
    <property type="match status" value="2"/>
</dbReference>
<evidence type="ECO:0000256" key="1">
    <source>
        <dbReference type="ARBA" id="ARBA00009861"/>
    </source>
</evidence>
<keyword evidence="9" id="KW-1185">Reference proteome</keyword>
<keyword evidence="3" id="KW-0012">Acyltransferase</keyword>
<dbReference type="GO" id="GO:0050266">
    <property type="term" value="F:rosmarinate synthase activity"/>
    <property type="evidence" value="ECO:0007669"/>
    <property type="project" value="UniProtKB-EC"/>
</dbReference>
<dbReference type="EMBL" id="SDAM02002353">
    <property type="protein sequence ID" value="KAH6821200.1"/>
    <property type="molecule type" value="Genomic_DNA"/>
</dbReference>
<evidence type="ECO:0000313" key="9">
    <source>
        <dbReference type="Proteomes" id="UP001190926"/>
    </source>
</evidence>
<protein>
    <recommendedName>
        <fullName evidence="6">Rosmarinate synthase</fullName>
        <ecNumber evidence="5">2.3.1.140</ecNumber>
    </recommendedName>
</protein>
<name>A0AAD4P027_PERFH</name>
<dbReference type="InterPro" id="IPR050317">
    <property type="entry name" value="Plant_Fungal_Acyltransferase"/>
</dbReference>
<proteinExistence type="inferred from homology"/>
<dbReference type="AlphaFoldDB" id="A0AAD4P027"/>
<dbReference type="EC" id="2.3.1.140" evidence="5"/>
<feature type="compositionally biased region" description="Pro residues" evidence="7">
    <location>
        <begin position="206"/>
        <end position="217"/>
    </location>
</feature>
<accession>A0AAD4P027</accession>
<organism evidence="8 9">
    <name type="scientific">Perilla frutescens var. hirtella</name>
    <name type="common">Perilla citriodora</name>
    <name type="synonym">Perilla setoyensis</name>
    <dbReference type="NCBI Taxonomy" id="608512"/>
    <lineage>
        <taxon>Eukaryota</taxon>
        <taxon>Viridiplantae</taxon>
        <taxon>Streptophyta</taxon>
        <taxon>Embryophyta</taxon>
        <taxon>Tracheophyta</taxon>
        <taxon>Spermatophyta</taxon>
        <taxon>Magnoliopsida</taxon>
        <taxon>eudicotyledons</taxon>
        <taxon>Gunneridae</taxon>
        <taxon>Pentapetalae</taxon>
        <taxon>asterids</taxon>
        <taxon>lamiids</taxon>
        <taxon>Lamiales</taxon>
        <taxon>Lamiaceae</taxon>
        <taxon>Nepetoideae</taxon>
        <taxon>Elsholtzieae</taxon>
        <taxon>Perilla</taxon>
    </lineage>
</organism>
<evidence type="ECO:0000256" key="6">
    <source>
        <dbReference type="ARBA" id="ARBA00073413"/>
    </source>
</evidence>
<dbReference type="PANTHER" id="PTHR31642">
    <property type="entry name" value="TRICHOTHECENE 3-O-ACETYLTRANSFERASE"/>
    <property type="match status" value="1"/>
</dbReference>
<dbReference type="PANTHER" id="PTHR31642:SF11">
    <property type="entry name" value="SHIKIMATE O-HYDROXYCINNAMOYLTRANSFERASE"/>
    <property type="match status" value="1"/>
</dbReference>
<feature type="region of interest" description="Disordered" evidence="7">
    <location>
        <begin position="193"/>
        <end position="219"/>
    </location>
</feature>
<evidence type="ECO:0000313" key="8">
    <source>
        <dbReference type="EMBL" id="KAH6821200.1"/>
    </source>
</evidence>
<dbReference type="FunFam" id="3.30.559.10:FF:000015">
    <property type="entry name" value="Spermidine hydroxycinnamoyl transferase"/>
    <property type="match status" value="1"/>
</dbReference>
<dbReference type="InterPro" id="IPR023213">
    <property type="entry name" value="CAT-like_dom_sf"/>
</dbReference>
<dbReference type="FunFam" id="3.30.559.10:FF:000008">
    <property type="entry name" value="Tryptamine hydroxycinnamoyl transferase"/>
    <property type="match status" value="1"/>
</dbReference>
<evidence type="ECO:0000256" key="7">
    <source>
        <dbReference type="SAM" id="MobiDB-lite"/>
    </source>
</evidence>
<evidence type="ECO:0000256" key="3">
    <source>
        <dbReference type="ARBA" id="ARBA00023315"/>
    </source>
</evidence>
<evidence type="ECO:0000256" key="5">
    <source>
        <dbReference type="ARBA" id="ARBA00066415"/>
    </source>
</evidence>
<comment type="caution">
    <text evidence="8">The sequence shown here is derived from an EMBL/GenBank/DDBJ whole genome shotgun (WGS) entry which is preliminary data.</text>
</comment>
<reference evidence="8 9" key="1">
    <citation type="journal article" date="2021" name="Nat. Commun.">
        <title>Incipient diploidization of the medicinal plant Perilla within 10,000 years.</title>
        <authorList>
            <person name="Zhang Y."/>
            <person name="Shen Q."/>
            <person name="Leng L."/>
            <person name="Zhang D."/>
            <person name="Chen S."/>
            <person name="Shi Y."/>
            <person name="Ning Z."/>
            <person name="Chen S."/>
        </authorList>
    </citation>
    <scope>NUCLEOTIDE SEQUENCE [LARGE SCALE GENOMIC DNA]</scope>
    <source>
        <strain evidence="9">cv. PC099</strain>
    </source>
</reference>
<comment type="similarity">
    <text evidence="1">Belongs to the plant acyltransferase family.</text>
</comment>
<gene>
    <name evidence="8" type="ORF">C2S53_020672</name>
</gene>